<dbReference type="Proteomes" id="UP000235828">
    <property type="component" value="Chromosome A"/>
</dbReference>
<protein>
    <submittedName>
        <fullName evidence="1">Uncharacterized protein</fullName>
    </submittedName>
</protein>
<evidence type="ECO:0000313" key="1">
    <source>
        <dbReference type="EMBL" id="SON49678.1"/>
    </source>
</evidence>
<reference evidence="1 2" key="1">
    <citation type="submission" date="2017-10" db="EMBL/GenBank/DDBJ databases">
        <authorList>
            <person name="Banno H."/>
            <person name="Chua N.-H."/>
        </authorList>
    </citation>
    <scope>NUCLEOTIDE SEQUENCE [LARGE SCALE GENOMIC DNA]</scope>
    <source>
        <strain evidence="1">Vibrio tapetis CECT4600</strain>
    </source>
</reference>
<sequence length="51" mass="5937">MLRLSTPLPSAYLLLWGKISQSDLIHIKTVLRSCFMVSNYCYSIARQINYK</sequence>
<proteinExistence type="predicted"/>
<gene>
    <name evidence="1" type="ORF">VTAP4600_A1699</name>
</gene>
<keyword evidence="2" id="KW-1185">Reference proteome</keyword>
<organism evidence="1 2">
    <name type="scientific">Vibrio tapetis subsp. tapetis</name>
    <dbReference type="NCBI Taxonomy" id="1671868"/>
    <lineage>
        <taxon>Bacteria</taxon>
        <taxon>Pseudomonadati</taxon>
        <taxon>Pseudomonadota</taxon>
        <taxon>Gammaproteobacteria</taxon>
        <taxon>Vibrionales</taxon>
        <taxon>Vibrionaceae</taxon>
        <taxon>Vibrio</taxon>
    </lineage>
</organism>
<dbReference type="AlphaFoldDB" id="A0A2N8ZCP6"/>
<dbReference type="KEGG" id="vta:A1699"/>
<name>A0A2N8ZCP6_9VIBR</name>
<accession>A0A2N8ZCP6</accession>
<evidence type="ECO:0000313" key="2">
    <source>
        <dbReference type="Proteomes" id="UP000235828"/>
    </source>
</evidence>
<dbReference type="EMBL" id="LT960611">
    <property type="protein sequence ID" value="SON49678.1"/>
    <property type="molecule type" value="Genomic_DNA"/>
</dbReference>